<evidence type="ECO:0000256" key="8">
    <source>
        <dbReference type="ARBA" id="ARBA00023136"/>
    </source>
</evidence>
<dbReference type="GO" id="GO:0015818">
    <property type="term" value="P:isoleucine transport"/>
    <property type="evidence" value="ECO:0007669"/>
    <property type="project" value="TreeGrafter"/>
</dbReference>
<comment type="subcellular location">
    <subcellularLocation>
        <location evidence="1">Cell membrane</location>
        <topology evidence="1">Multi-pass membrane protein</topology>
    </subcellularLocation>
</comment>
<name>D6YUE2_WADCW</name>
<comment type="similarity">
    <text evidence="2">Belongs to the branched chain amino acid transporter family.</text>
</comment>
<dbReference type="PANTHER" id="PTHR30588">
    <property type="entry name" value="BRANCHED-CHAIN AMINO ACID TRANSPORT SYSTEM 2 CARRIER PROTEIN"/>
    <property type="match status" value="1"/>
</dbReference>
<accession>D6YUE2</accession>
<dbReference type="STRING" id="716544.wcw_0381"/>
<evidence type="ECO:0000256" key="4">
    <source>
        <dbReference type="ARBA" id="ARBA00022475"/>
    </source>
</evidence>
<dbReference type="GO" id="GO:0015190">
    <property type="term" value="F:L-leucine transmembrane transporter activity"/>
    <property type="evidence" value="ECO:0007669"/>
    <property type="project" value="TreeGrafter"/>
</dbReference>
<evidence type="ECO:0000313" key="10">
    <source>
        <dbReference type="EMBL" id="ADI37753.1"/>
    </source>
</evidence>
<evidence type="ECO:0000256" key="2">
    <source>
        <dbReference type="ARBA" id="ARBA00008540"/>
    </source>
</evidence>
<keyword evidence="11" id="KW-1185">Reference proteome</keyword>
<sequence>MKLDKSTSSLVVGLALFAMFFGSGNLIYPLFVGQFAQDQWVTMGTGFLLTAVLMPFLGVVAMVAYEGCYASFFNTIGRVPGFIFRTFLLTIWIPLGSAPRCMTLAFASMKSYFAYMPPLWMFSLIYSALIFVIVVKKLGILDILGKWITPLLLGSIACVFYQGFTSFSTPSSVQEVKDGLFFSGIIEGYNTMDLIASFFFSASVIHIINSSGSTMKQALKLVVRSSVIGIVVLAGVYVSLIAVSARHAGLLEGIPKDEALAYLAQVLMGPAWSFAAILAILLACFSTSIALILVYTDYLHDEVLKKTQHPILSVIIALAITYVMSLFGLEGITMVTAPVFKICYPLLICLIVWNVCGKLFFQKKDNEQVYSNN</sequence>
<dbReference type="Proteomes" id="UP000001505">
    <property type="component" value="Chromosome"/>
</dbReference>
<feature type="transmembrane region" description="Helical" evidence="9">
    <location>
        <begin position="221"/>
        <end position="243"/>
    </location>
</feature>
<evidence type="ECO:0000256" key="3">
    <source>
        <dbReference type="ARBA" id="ARBA00022448"/>
    </source>
</evidence>
<dbReference type="OrthoDB" id="9783920at2"/>
<organism evidence="10 11">
    <name type="scientific">Waddlia chondrophila (strain ATCC VR-1470 / WSU 86-1044)</name>
    <dbReference type="NCBI Taxonomy" id="716544"/>
    <lineage>
        <taxon>Bacteria</taxon>
        <taxon>Pseudomonadati</taxon>
        <taxon>Chlamydiota</taxon>
        <taxon>Chlamydiia</taxon>
        <taxon>Parachlamydiales</taxon>
        <taxon>Waddliaceae</taxon>
        <taxon>Waddlia</taxon>
    </lineage>
</organism>
<dbReference type="Pfam" id="PF05525">
    <property type="entry name" value="Branch_AA_trans"/>
    <property type="match status" value="1"/>
</dbReference>
<keyword evidence="5 9" id="KW-0812">Transmembrane</keyword>
<feature type="transmembrane region" description="Helical" evidence="9">
    <location>
        <begin position="188"/>
        <end position="209"/>
    </location>
</feature>
<dbReference type="EMBL" id="CP001928">
    <property type="protein sequence ID" value="ADI37753.1"/>
    <property type="molecule type" value="Genomic_DNA"/>
</dbReference>
<dbReference type="RefSeq" id="WP_013181481.1">
    <property type="nucleotide sequence ID" value="NC_014225.1"/>
</dbReference>
<gene>
    <name evidence="10" type="primary">brnQ1</name>
    <name evidence="10" type="ordered locus">wcw_0381</name>
</gene>
<feature type="transmembrane region" description="Helical" evidence="9">
    <location>
        <begin position="115"/>
        <end position="135"/>
    </location>
</feature>
<evidence type="ECO:0000256" key="7">
    <source>
        <dbReference type="ARBA" id="ARBA00022989"/>
    </source>
</evidence>
<evidence type="ECO:0000256" key="5">
    <source>
        <dbReference type="ARBA" id="ARBA00022692"/>
    </source>
</evidence>
<dbReference type="PANTHER" id="PTHR30588:SF0">
    <property type="entry name" value="BRANCHED-CHAIN AMINO ACID PERMEASE BRNQ"/>
    <property type="match status" value="1"/>
</dbReference>
<feature type="transmembrane region" description="Helical" evidence="9">
    <location>
        <begin position="76"/>
        <end position="95"/>
    </location>
</feature>
<dbReference type="GO" id="GO:0005886">
    <property type="term" value="C:plasma membrane"/>
    <property type="evidence" value="ECO:0007669"/>
    <property type="project" value="UniProtKB-SubCell"/>
</dbReference>
<feature type="transmembrane region" description="Helical" evidence="9">
    <location>
        <begin position="7"/>
        <end position="28"/>
    </location>
</feature>
<keyword evidence="6" id="KW-0029">Amino-acid transport</keyword>
<dbReference type="HOGENOM" id="CLU_036807_0_2_0"/>
<proteinExistence type="inferred from homology"/>
<feature type="transmembrane region" description="Helical" evidence="9">
    <location>
        <begin position="272"/>
        <end position="299"/>
    </location>
</feature>
<protein>
    <submittedName>
        <fullName evidence="10">Branched-chain amino acid transport system II carrier protein</fullName>
    </submittedName>
</protein>
<keyword evidence="8 9" id="KW-0472">Membrane</keyword>
<dbReference type="AlphaFoldDB" id="D6YUE2"/>
<evidence type="ECO:0000313" key="11">
    <source>
        <dbReference type="Proteomes" id="UP000001505"/>
    </source>
</evidence>
<feature type="transmembrane region" description="Helical" evidence="9">
    <location>
        <begin position="311"/>
        <end position="329"/>
    </location>
</feature>
<keyword evidence="3" id="KW-0813">Transport</keyword>
<evidence type="ECO:0000256" key="6">
    <source>
        <dbReference type="ARBA" id="ARBA00022970"/>
    </source>
</evidence>
<reference evidence="10 11" key="1">
    <citation type="journal article" date="2010" name="PLoS ONE">
        <title>The Waddlia genome: a window into chlamydial biology.</title>
        <authorList>
            <person name="Bertelli C."/>
            <person name="Collyn F."/>
            <person name="Croxatto A."/>
            <person name="Ruckert C."/>
            <person name="Polkinghorne A."/>
            <person name="Kebbi-Beghdadi C."/>
            <person name="Goesmann A."/>
            <person name="Vaughan L."/>
            <person name="Greub G."/>
        </authorList>
    </citation>
    <scope>NUCLEOTIDE SEQUENCE [LARGE SCALE GENOMIC DNA]</scope>
    <source>
        <strain evidence="11">ATCC VR-1470 / WSU 86-1044</strain>
    </source>
</reference>
<dbReference type="GO" id="GO:0005304">
    <property type="term" value="F:L-valine transmembrane transporter activity"/>
    <property type="evidence" value="ECO:0007669"/>
    <property type="project" value="TreeGrafter"/>
</dbReference>
<dbReference type="eggNOG" id="COG1114">
    <property type="taxonomic scope" value="Bacteria"/>
</dbReference>
<dbReference type="KEGG" id="wch:wcw_0381"/>
<dbReference type="InterPro" id="IPR004685">
    <property type="entry name" value="Brnchd-chn_aa_trnsp_Livcs"/>
</dbReference>
<dbReference type="GO" id="GO:0015820">
    <property type="term" value="P:L-leucine transport"/>
    <property type="evidence" value="ECO:0007669"/>
    <property type="project" value="TreeGrafter"/>
</dbReference>
<keyword evidence="4" id="KW-1003">Cell membrane</keyword>
<dbReference type="GO" id="GO:0015188">
    <property type="term" value="F:L-isoleucine transmembrane transporter activity"/>
    <property type="evidence" value="ECO:0007669"/>
    <property type="project" value="TreeGrafter"/>
</dbReference>
<feature type="transmembrane region" description="Helical" evidence="9">
    <location>
        <begin position="40"/>
        <end position="64"/>
    </location>
</feature>
<evidence type="ECO:0000256" key="1">
    <source>
        <dbReference type="ARBA" id="ARBA00004651"/>
    </source>
</evidence>
<evidence type="ECO:0000256" key="9">
    <source>
        <dbReference type="SAM" id="Phobius"/>
    </source>
</evidence>
<feature type="transmembrane region" description="Helical" evidence="9">
    <location>
        <begin position="335"/>
        <end position="356"/>
    </location>
</feature>
<keyword evidence="7 9" id="KW-1133">Transmembrane helix</keyword>
<feature type="transmembrane region" description="Helical" evidence="9">
    <location>
        <begin position="147"/>
        <end position="168"/>
    </location>
</feature>